<keyword evidence="2" id="KW-1185">Reference proteome</keyword>
<proteinExistence type="predicted"/>
<protein>
    <submittedName>
        <fullName evidence="1">Uncharacterized protein</fullName>
    </submittedName>
</protein>
<dbReference type="Proteomes" id="UP000282985">
    <property type="component" value="Unassembled WGS sequence"/>
</dbReference>
<dbReference type="Pfam" id="PF19775">
    <property type="entry name" value="DUF6261"/>
    <property type="match status" value="1"/>
</dbReference>
<evidence type="ECO:0000313" key="1">
    <source>
        <dbReference type="EMBL" id="RUT78780.1"/>
    </source>
</evidence>
<gene>
    <name evidence="1" type="ORF">DLK05_06490</name>
</gene>
<dbReference type="InterPro" id="IPR046228">
    <property type="entry name" value="DUF6261"/>
</dbReference>
<sequence>MYSSNRLRELRNSEFIQFIKTFLSLLLARDTEALKLKSKTDELGGLFAEITAVFNPNLGNRISQELQELDSRRDNAFSGVEQAIKANCYHYEAPIRNAAKLLLDSRNNYDSGIVRLNYQAETSVLENIVRKWLGDPELSSALSVLNLTDWVNEIVEANTLFSTRYLDRLKEEAHAPTIKLADLRKQIMVSYGNLVEVIKAYQVISNKPDYADIIKESDQLEEEYNRILAMRSGSKKEEIPAAE</sequence>
<evidence type="ECO:0000313" key="2">
    <source>
        <dbReference type="Proteomes" id="UP000282985"/>
    </source>
</evidence>
<dbReference type="AlphaFoldDB" id="A0A434AWK2"/>
<reference evidence="1 2" key="1">
    <citation type="submission" date="2018-11" db="EMBL/GenBank/DDBJ databases">
        <title>Parancylomarina longa gen. nov., sp. nov., isolated from sediments of southern Okinawa.</title>
        <authorList>
            <person name="Fu T."/>
        </authorList>
    </citation>
    <scope>NUCLEOTIDE SEQUENCE [LARGE SCALE GENOMIC DNA]</scope>
    <source>
        <strain evidence="1 2">T3-2 S1-C</strain>
    </source>
</reference>
<organism evidence="1 2">
    <name type="scientific">Ancylomarina longa</name>
    <dbReference type="NCBI Taxonomy" id="2487017"/>
    <lineage>
        <taxon>Bacteria</taxon>
        <taxon>Pseudomonadati</taxon>
        <taxon>Bacteroidota</taxon>
        <taxon>Bacteroidia</taxon>
        <taxon>Marinilabiliales</taxon>
        <taxon>Marinifilaceae</taxon>
        <taxon>Ancylomarina</taxon>
    </lineage>
</organism>
<dbReference type="RefSeq" id="WP_127343178.1">
    <property type="nucleotide sequence ID" value="NZ_RJJX01000006.1"/>
</dbReference>
<comment type="caution">
    <text evidence="1">The sequence shown here is derived from an EMBL/GenBank/DDBJ whole genome shotgun (WGS) entry which is preliminary data.</text>
</comment>
<dbReference type="OrthoDB" id="1150508at2"/>
<accession>A0A434AWK2</accession>
<dbReference type="EMBL" id="RJJX01000006">
    <property type="protein sequence ID" value="RUT78780.1"/>
    <property type="molecule type" value="Genomic_DNA"/>
</dbReference>
<name>A0A434AWK2_9BACT</name>